<dbReference type="InterPro" id="IPR000477">
    <property type="entry name" value="RT_dom"/>
</dbReference>
<comment type="caution">
    <text evidence="1">The sequence shown here is derived from an EMBL/GenBank/DDBJ whole genome shotgun (WGS) entry which is preliminary data.</text>
</comment>
<accession>A0A6S7K6E5</accession>
<dbReference type="PANTHER" id="PTHR33332">
    <property type="entry name" value="REVERSE TRANSCRIPTASE DOMAIN-CONTAINING PROTEIN"/>
    <property type="match status" value="1"/>
</dbReference>
<dbReference type="OrthoDB" id="7763192at2759"/>
<evidence type="ECO:0000313" key="1">
    <source>
        <dbReference type="EMBL" id="CAB4041025.1"/>
    </source>
</evidence>
<keyword evidence="2" id="KW-1185">Reference proteome</keyword>
<feature type="non-terminal residue" evidence="1">
    <location>
        <position position="1"/>
    </location>
</feature>
<dbReference type="AlphaFoldDB" id="A0A6S7K6E5"/>
<dbReference type="Pfam" id="PF00078">
    <property type="entry name" value="RVT_1"/>
    <property type="match status" value="1"/>
</dbReference>
<gene>
    <name evidence="1" type="ORF">PACLA_8A069562</name>
</gene>
<name>A0A6S7K6E5_PARCT</name>
<organism evidence="1 2">
    <name type="scientific">Paramuricea clavata</name>
    <name type="common">Red gorgonian</name>
    <name type="synonym">Violescent sea-whip</name>
    <dbReference type="NCBI Taxonomy" id="317549"/>
    <lineage>
        <taxon>Eukaryota</taxon>
        <taxon>Metazoa</taxon>
        <taxon>Cnidaria</taxon>
        <taxon>Anthozoa</taxon>
        <taxon>Octocorallia</taxon>
        <taxon>Malacalcyonacea</taxon>
        <taxon>Plexauridae</taxon>
        <taxon>Paramuricea</taxon>
    </lineage>
</organism>
<evidence type="ECO:0000313" key="2">
    <source>
        <dbReference type="Proteomes" id="UP001152795"/>
    </source>
</evidence>
<dbReference type="EMBL" id="CACRXK020027654">
    <property type="protein sequence ID" value="CAB4041025.1"/>
    <property type="molecule type" value="Genomic_DNA"/>
</dbReference>
<dbReference type="PROSITE" id="PS50878">
    <property type="entry name" value="RT_POL"/>
    <property type="match status" value="1"/>
</dbReference>
<protein>
    <submittedName>
        <fullName evidence="1">Uncharacterized protein</fullName>
    </submittedName>
</protein>
<proteinExistence type="predicted"/>
<reference evidence="1" key="1">
    <citation type="submission" date="2020-04" db="EMBL/GenBank/DDBJ databases">
        <authorList>
            <person name="Alioto T."/>
            <person name="Alioto T."/>
            <person name="Gomez Garrido J."/>
        </authorList>
    </citation>
    <scope>NUCLEOTIDE SEQUENCE</scope>
    <source>
        <strain evidence="1">A484AB</strain>
    </source>
</reference>
<dbReference type="Proteomes" id="UP001152795">
    <property type="component" value="Unassembled WGS sequence"/>
</dbReference>
<sequence>GSVLGPTLFLLYVNDIPLHLSHSSVDIFADDTTLSASTYWNDIPSMVHDINCDLAALNQWSIQNKMSINDKKTKFMLISGKRLEKKILEKGNMDIAVKVDDTQITEVNCQKLLGVTIDNRLNYEEHIDRLCRKLLKQLGLLKH</sequence>